<sequence>MEVIQQQQQQQQRKPESLYGSTGEIQVEDVNMTTRNRSPDCAYYEPCPNTEFEFYGENKSKSRPSTKWWNDNEVKRKRRVAKYKLYAVEGKDVIYGFYFISWTHISMDMGHAHLFYFDTEMLSTISLQSFLLSSLEQ</sequence>
<name>A0AAN9LXI8_CANGL</name>
<dbReference type="EMBL" id="JAYMYQ010000003">
    <property type="protein sequence ID" value="KAK7344265.1"/>
    <property type="molecule type" value="Genomic_DNA"/>
</dbReference>
<dbReference type="AlphaFoldDB" id="A0AAN9LXI8"/>
<organism evidence="2 3">
    <name type="scientific">Canavalia gladiata</name>
    <name type="common">Sword bean</name>
    <name type="synonym">Dolichos gladiatus</name>
    <dbReference type="NCBI Taxonomy" id="3824"/>
    <lineage>
        <taxon>Eukaryota</taxon>
        <taxon>Viridiplantae</taxon>
        <taxon>Streptophyta</taxon>
        <taxon>Embryophyta</taxon>
        <taxon>Tracheophyta</taxon>
        <taxon>Spermatophyta</taxon>
        <taxon>Magnoliopsida</taxon>
        <taxon>eudicotyledons</taxon>
        <taxon>Gunneridae</taxon>
        <taxon>Pentapetalae</taxon>
        <taxon>rosids</taxon>
        <taxon>fabids</taxon>
        <taxon>Fabales</taxon>
        <taxon>Fabaceae</taxon>
        <taxon>Papilionoideae</taxon>
        <taxon>50 kb inversion clade</taxon>
        <taxon>NPAAA clade</taxon>
        <taxon>indigoferoid/millettioid clade</taxon>
        <taxon>Phaseoleae</taxon>
        <taxon>Canavalia</taxon>
    </lineage>
</organism>
<reference evidence="2 3" key="1">
    <citation type="submission" date="2024-01" db="EMBL/GenBank/DDBJ databases">
        <title>The genomes of 5 underutilized Papilionoideae crops provide insights into root nodulation and disease resistanc.</title>
        <authorList>
            <person name="Jiang F."/>
        </authorList>
    </citation>
    <scope>NUCLEOTIDE SEQUENCE [LARGE SCALE GENOMIC DNA]</scope>
    <source>
        <strain evidence="2">LVBAO_FW01</strain>
        <tissue evidence="2">Leaves</tissue>
    </source>
</reference>
<evidence type="ECO:0000313" key="2">
    <source>
        <dbReference type="EMBL" id="KAK7344265.1"/>
    </source>
</evidence>
<keyword evidence="3" id="KW-1185">Reference proteome</keyword>
<dbReference type="Pfam" id="PF12023">
    <property type="entry name" value="DUF3511"/>
    <property type="match status" value="1"/>
</dbReference>
<proteinExistence type="predicted"/>
<feature type="region of interest" description="Disordered" evidence="1">
    <location>
        <begin position="1"/>
        <end position="25"/>
    </location>
</feature>
<evidence type="ECO:0000313" key="3">
    <source>
        <dbReference type="Proteomes" id="UP001367508"/>
    </source>
</evidence>
<protein>
    <submittedName>
        <fullName evidence="2">Uncharacterized protein</fullName>
    </submittedName>
</protein>
<feature type="compositionally biased region" description="Low complexity" evidence="1">
    <location>
        <begin position="1"/>
        <end position="12"/>
    </location>
</feature>
<comment type="caution">
    <text evidence="2">The sequence shown here is derived from an EMBL/GenBank/DDBJ whole genome shotgun (WGS) entry which is preliminary data.</text>
</comment>
<accession>A0AAN9LXI8</accession>
<dbReference type="Proteomes" id="UP001367508">
    <property type="component" value="Unassembled WGS sequence"/>
</dbReference>
<dbReference type="InterPro" id="IPR021899">
    <property type="entry name" value="DUF3511"/>
</dbReference>
<gene>
    <name evidence="2" type="ORF">VNO77_13691</name>
</gene>
<evidence type="ECO:0000256" key="1">
    <source>
        <dbReference type="SAM" id="MobiDB-lite"/>
    </source>
</evidence>